<dbReference type="Proteomes" id="UP000515135">
    <property type="component" value="Unplaced"/>
</dbReference>
<protein>
    <submittedName>
        <fullName evidence="6">Dual serine/threonine and tyrosine protein kinase-like</fullName>
    </submittedName>
</protein>
<dbReference type="InterPro" id="IPR017441">
    <property type="entry name" value="Protein_kinase_ATP_BS"/>
</dbReference>
<dbReference type="PANTHER" id="PTHR26392:SF92">
    <property type="entry name" value="PROTEIN KINASE DOMAIN-CONTAINING PROTEIN"/>
    <property type="match status" value="1"/>
</dbReference>
<dbReference type="OrthoDB" id="5872528at2759"/>
<evidence type="ECO:0000259" key="4">
    <source>
        <dbReference type="PROSITE" id="PS50011"/>
    </source>
</evidence>
<dbReference type="CDD" id="cd14014">
    <property type="entry name" value="STKc_PknB_like"/>
    <property type="match status" value="1"/>
</dbReference>
<dbReference type="InterPro" id="IPR011009">
    <property type="entry name" value="Kinase-like_dom_sf"/>
</dbReference>
<dbReference type="InterPro" id="IPR027417">
    <property type="entry name" value="P-loop_NTPase"/>
</dbReference>
<name>A0A6P5A9U3_BRABE</name>
<dbReference type="PROSITE" id="PS00108">
    <property type="entry name" value="PROTEIN_KINASE_ST"/>
    <property type="match status" value="1"/>
</dbReference>
<proteinExistence type="predicted"/>
<feature type="domain" description="Protein kinase" evidence="4">
    <location>
        <begin position="723"/>
        <end position="1002"/>
    </location>
</feature>
<feature type="binding site" evidence="3">
    <location>
        <position position="754"/>
    </location>
    <ligand>
        <name>ATP</name>
        <dbReference type="ChEBI" id="CHEBI:30616"/>
    </ligand>
</feature>
<dbReference type="RefSeq" id="XP_019646383.1">
    <property type="nucleotide sequence ID" value="XM_019790824.1"/>
</dbReference>
<evidence type="ECO:0000313" key="6">
    <source>
        <dbReference type="RefSeq" id="XP_019646383.1"/>
    </source>
</evidence>
<dbReference type="PROSITE" id="PS50011">
    <property type="entry name" value="PROTEIN_KINASE_DOM"/>
    <property type="match status" value="1"/>
</dbReference>
<dbReference type="PROSITE" id="PS00107">
    <property type="entry name" value="PROTEIN_KINASE_ATP"/>
    <property type="match status" value="1"/>
</dbReference>
<dbReference type="InterPro" id="IPR008271">
    <property type="entry name" value="Ser/Thr_kinase_AS"/>
</dbReference>
<dbReference type="InterPro" id="IPR000719">
    <property type="entry name" value="Prot_kinase_dom"/>
</dbReference>
<accession>A0A6P5A9U3</accession>
<keyword evidence="5" id="KW-1185">Reference proteome</keyword>
<reference evidence="6" key="1">
    <citation type="submission" date="2025-08" db="UniProtKB">
        <authorList>
            <consortium name="RefSeq"/>
        </authorList>
    </citation>
    <scope>IDENTIFICATION</scope>
    <source>
        <tissue evidence="6">Gonad</tissue>
    </source>
</reference>
<dbReference type="Pfam" id="PF00069">
    <property type="entry name" value="Pkinase"/>
    <property type="match status" value="1"/>
</dbReference>
<evidence type="ECO:0000313" key="5">
    <source>
        <dbReference type="Proteomes" id="UP000515135"/>
    </source>
</evidence>
<keyword evidence="2 3" id="KW-0067">ATP-binding</keyword>
<dbReference type="Gene3D" id="3.40.50.300">
    <property type="entry name" value="P-loop containing nucleotide triphosphate hydrolases"/>
    <property type="match status" value="1"/>
</dbReference>
<keyword evidence="1 3" id="KW-0547">Nucleotide-binding</keyword>
<dbReference type="GO" id="GO:0004672">
    <property type="term" value="F:protein kinase activity"/>
    <property type="evidence" value="ECO:0007669"/>
    <property type="project" value="InterPro"/>
</dbReference>
<dbReference type="PANTHER" id="PTHR26392">
    <property type="entry name" value="MITOGEN-ACTIVATED PROTEIN KINASE KINASE KINASE 7-RELATED"/>
    <property type="match status" value="1"/>
</dbReference>
<evidence type="ECO:0000256" key="2">
    <source>
        <dbReference type="ARBA" id="ARBA00022840"/>
    </source>
</evidence>
<evidence type="ECO:0000256" key="1">
    <source>
        <dbReference type="ARBA" id="ARBA00022741"/>
    </source>
</evidence>
<dbReference type="InterPro" id="IPR045063">
    <property type="entry name" value="Dynamin_N"/>
</dbReference>
<dbReference type="AlphaFoldDB" id="A0A6P5A9U3"/>
<dbReference type="SMART" id="SM00220">
    <property type="entry name" value="S_TKc"/>
    <property type="match status" value="1"/>
</dbReference>
<dbReference type="SUPFAM" id="SSF56112">
    <property type="entry name" value="Protein kinase-like (PK-like)"/>
    <property type="match status" value="1"/>
</dbReference>
<dbReference type="GO" id="GO:0005524">
    <property type="term" value="F:ATP binding"/>
    <property type="evidence" value="ECO:0007669"/>
    <property type="project" value="UniProtKB-UniRule"/>
</dbReference>
<dbReference type="Pfam" id="PF00350">
    <property type="entry name" value="Dynamin_N"/>
    <property type="match status" value="1"/>
</dbReference>
<dbReference type="Gene3D" id="1.10.510.10">
    <property type="entry name" value="Transferase(Phosphotransferase) domain 1"/>
    <property type="match status" value="1"/>
</dbReference>
<dbReference type="KEGG" id="bbel:109486918"/>
<organism evidence="5 6">
    <name type="scientific">Branchiostoma belcheri</name>
    <name type="common">Amphioxus</name>
    <dbReference type="NCBI Taxonomy" id="7741"/>
    <lineage>
        <taxon>Eukaryota</taxon>
        <taxon>Metazoa</taxon>
        <taxon>Chordata</taxon>
        <taxon>Cephalochordata</taxon>
        <taxon>Leptocardii</taxon>
        <taxon>Amphioxiformes</taxon>
        <taxon>Branchiostomatidae</taxon>
        <taxon>Branchiostoma</taxon>
    </lineage>
</organism>
<dbReference type="SUPFAM" id="SSF52540">
    <property type="entry name" value="P-loop containing nucleoside triphosphate hydrolases"/>
    <property type="match status" value="1"/>
</dbReference>
<gene>
    <name evidence="6" type="primary">LOC109486918</name>
</gene>
<sequence>MAEKKAISTEEEIDQMNFGELYWLLQEDGTTKDDMVKLSSEEAARAEVKKRIRDIRAAAATSRRPGQAADKLREIKEAHNAKRQRLADCCKDITAYLPKLDERVKDKLKIQFGREVEDISKDVQSHLDKDECPILVAGETSSGKSTILNLLLGEDILPVAHSSSTSTICEVKYGENRRAVVHLRKANKQGERHITIPLDGTELKSYMHVKGASRDILPPAQWIEIFLPHPLLQGGIVLVDSPGVGENDKMDKVVADYMPKAFALLYIINSSNAGGVQQDRLGRLLQLYKKNNADDFDPESAMFVCNKWDFVPPEEQDELKTETLRKLSAMWDGLEESQVFFVSTKKAVRFRVIFSEDFCKVLDGLDFLMSKSLDIKLETQYRLLSRLLSEALVHIKVQLTVTHQHLTEGDKFRKCDEAKQHLQSFQGSYKQSTEKLNNELRENVETTKSILSDLVKKGGLKKEVMEVQKLHLSLPDGSITTRDQDRELVKRGEDFSMLKDLYEALPGILAHYDSFERSVKPKEMLDSFKRKLKEVANSLEKAQQHVMEIITGSSLPVSRMQVRDFLSQPNAFIRGLRKTFLLWSGRLSAAHAYAYVRKWKASSSTVSILKNYWKQAPEGTPLVDLLMQALSSKDELITELADRQMQPQRDLMALLEDDFKKMKDIMEQTVDQTFKDTRSNEIIKQTYEPQSEGINSFLGQLAMFHLTEMRKYEYPLDSITGWTDPRNKIGGGSFGEVYRVQVPWKGAETPAALKLGLMPYDIITAETAWDFLQEEETIRRLTGDHIVEYYGTAFKRIKAGLRLGLVMELCDGTLESRIIGQKNRNPAWWGSYPEKQAAAFSYTKDKAIQLCEGLKQIHDAGYIHRDLKLTNILVTKYGTVKLADVGQTKREDKITGTIAGTAIYAAPEVKEQKVYDKSADIYSLGLILFEMWYGRTLYGHQDITYIKQMEEDRKEGKDIRMPQWQGTVPPIPEWNRLIQDCLKKDPKERPEIQECLDRMKAMKLEQTKK</sequence>
<dbReference type="GeneID" id="109486918"/>
<evidence type="ECO:0000256" key="3">
    <source>
        <dbReference type="PROSITE-ProRule" id="PRU10141"/>
    </source>
</evidence>